<feature type="transmembrane region" description="Helical" evidence="1">
    <location>
        <begin position="29"/>
        <end position="47"/>
    </location>
</feature>
<evidence type="ECO:0000256" key="1">
    <source>
        <dbReference type="SAM" id="Phobius"/>
    </source>
</evidence>
<evidence type="ECO:0000313" key="3">
    <source>
        <dbReference type="EMBL" id="MCW6037086.1"/>
    </source>
</evidence>
<dbReference type="PROSITE" id="PS51677">
    <property type="entry name" value="NODB"/>
    <property type="match status" value="1"/>
</dbReference>
<dbReference type="Proteomes" id="UP001526426">
    <property type="component" value="Unassembled WGS sequence"/>
</dbReference>
<reference evidence="3 4" key="1">
    <citation type="submission" date="2021-08" db="EMBL/GenBank/DDBJ databases">
        <title>Draft genome sequence of Spirulina subsalsa with high tolerance to salinity and hype-accumulation of phycocyanin.</title>
        <authorList>
            <person name="Pei H."/>
            <person name="Jiang L."/>
        </authorList>
    </citation>
    <scope>NUCLEOTIDE SEQUENCE [LARGE SCALE GENOMIC DNA]</scope>
    <source>
        <strain evidence="3 4">FACHB-351</strain>
    </source>
</reference>
<protein>
    <submittedName>
        <fullName evidence="3">Polysaccharide deacetylase family protein</fullName>
    </submittedName>
</protein>
<dbReference type="Pfam" id="PF01522">
    <property type="entry name" value="Polysacc_deac_1"/>
    <property type="match status" value="1"/>
</dbReference>
<dbReference type="SUPFAM" id="SSF88713">
    <property type="entry name" value="Glycoside hydrolase/deacetylase"/>
    <property type="match status" value="1"/>
</dbReference>
<gene>
    <name evidence="3" type="ORF">K4A83_12525</name>
</gene>
<dbReference type="InterPro" id="IPR050248">
    <property type="entry name" value="Polysacc_deacetylase_ArnD"/>
</dbReference>
<dbReference type="InterPro" id="IPR011330">
    <property type="entry name" value="Glyco_hydro/deAcase_b/a-brl"/>
</dbReference>
<dbReference type="PANTHER" id="PTHR10587">
    <property type="entry name" value="GLYCOSYL TRANSFERASE-RELATED"/>
    <property type="match status" value="1"/>
</dbReference>
<proteinExistence type="predicted"/>
<keyword evidence="1" id="KW-0472">Membrane</keyword>
<keyword evidence="1" id="KW-0812">Transmembrane</keyword>
<evidence type="ECO:0000313" key="4">
    <source>
        <dbReference type="Proteomes" id="UP001526426"/>
    </source>
</evidence>
<feature type="domain" description="NodB homology" evidence="2">
    <location>
        <begin position="107"/>
        <end position="287"/>
    </location>
</feature>
<dbReference type="CDD" id="cd10917">
    <property type="entry name" value="CE4_NodB_like_6s_7s"/>
    <property type="match status" value="1"/>
</dbReference>
<dbReference type="Gene3D" id="3.20.20.370">
    <property type="entry name" value="Glycoside hydrolase/deacetylase"/>
    <property type="match status" value="1"/>
</dbReference>
<keyword evidence="1" id="KW-1133">Transmembrane helix</keyword>
<dbReference type="EMBL" id="JAIHOM010000056">
    <property type="protein sequence ID" value="MCW6037086.1"/>
    <property type="molecule type" value="Genomic_DNA"/>
</dbReference>
<organism evidence="3 4">
    <name type="scientific">Spirulina subsalsa FACHB-351</name>
    <dbReference type="NCBI Taxonomy" id="234711"/>
    <lineage>
        <taxon>Bacteria</taxon>
        <taxon>Bacillati</taxon>
        <taxon>Cyanobacteriota</taxon>
        <taxon>Cyanophyceae</taxon>
        <taxon>Spirulinales</taxon>
        <taxon>Spirulinaceae</taxon>
        <taxon>Spirulina</taxon>
    </lineage>
</organism>
<accession>A0ABT3L6F2</accession>
<dbReference type="RefSeq" id="WP_265264917.1">
    <property type="nucleotide sequence ID" value="NZ_JAIHOM010000056.1"/>
</dbReference>
<sequence length="299" mass="32867">MKTYGTRRSRWSDPYRIKRKKTSILSGKNLLGLGLGLGILALGFTVLPRLNSTISRPFKSANIPTAGDGLTSVFNQWSDADSWFIISIPSRFQGQVIYGNNWAKSDKVIALTFDDGPWGTQTEEVLNILEQNNIKATFFWIGQALQMYPETARKVVAAGHAIGNHTVNHRYHRMSPTEAAQEVDDTAKMIYDITGMKTMLFRPPGGVLNNGVADYAKKQGYGIVMWSQIAPDSNPQPPAEVIAETVLKDATPGGIVLLHDGGGDHRTTVAALPKIIEGLRQQGYEFVTVPQLLELQGQD</sequence>
<name>A0ABT3L6F2_9CYAN</name>
<keyword evidence="4" id="KW-1185">Reference proteome</keyword>
<comment type="caution">
    <text evidence="3">The sequence shown here is derived from an EMBL/GenBank/DDBJ whole genome shotgun (WGS) entry which is preliminary data.</text>
</comment>
<dbReference type="InterPro" id="IPR002509">
    <property type="entry name" value="NODB_dom"/>
</dbReference>
<evidence type="ECO:0000259" key="2">
    <source>
        <dbReference type="PROSITE" id="PS51677"/>
    </source>
</evidence>